<dbReference type="GO" id="GO:0000155">
    <property type="term" value="F:phosphorelay sensor kinase activity"/>
    <property type="evidence" value="ECO:0007669"/>
    <property type="project" value="InterPro"/>
</dbReference>
<dbReference type="GO" id="GO:0046983">
    <property type="term" value="F:protein dimerization activity"/>
    <property type="evidence" value="ECO:0007669"/>
    <property type="project" value="InterPro"/>
</dbReference>
<feature type="transmembrane region" description="Helical" evidence="9">
    <location>
        <begin position="83"/>
        <end position="110"/>
    </location>
</feature>
<keyword evidence="6 12" id="KW-0418">Kinase</keyword>
<dbReference type="CDD" id="cd16917">
    <property type="entry name" value="HATPase_UhpB-NarQ-NarX-like"/>
    <property type="match status" value="1"/>
</dbReference>
<accession>A0A1H3LCU4</accession>
<keyword evidence="3" id="KW-0597">Phosphoprotein</keyword>
<evidence type="ECO:0000256" key="2">
    <source>
        <dbReference type="ARBA" id="ARBA00012438"/>
    </source>
</evidence>
<organism evidence="12 13">
    <name type="scientific">Amycolatopsis xylanica</name>
    <dbReference type="NCBI Taxonomy" id="589385"/>
    <lineage>
        <taxon>Bacteria</taxon>
        <taxon>Bacillati</taxon>
        <taxon>Actinomycetota</taxon>
        <taxon>Actinomycetes</taxon>
        <taxon>Pseudonocardiales</taxon>
        <taxon>Pseudonocardiaceae</taxon>
        <taxon>Amycolatopsis</taxon>
    </lineage>
</organism>
<name>A0A1H3LCU4_9PSEU</name>
<keyword evidence="8" id="KW-0902">Two-component regulatory system</keyword>
<dbReference type="EC" id="2.7.13.3" evidence="2"/>
<comment type="catalytic activity">
    <reaction evidence="1">
        <text>ATP + protein L-histidine = ADP + protein N-phospho-L-histidine.</text>
        <dbReference type="EC" id="2.7.13.3"/>
    </reaction>
</comment>
<reference evidence="12 13" key="1">
    <citation type="submission" date="2016-10" db="EMBL/GenBank/DDBJ databases">
        <authorList>
            <person name="de Groot N.N."/>
        </authorList>
    </citation>
    <scope>NUCLEOTIDE SEQUENCE [LARGE SCALE GENOMIC DNA]</scope>
    <source>
        <strain evidence="12 13">CPCC 202699</strain>
    </source>
</reference>
<evidence type="ECO:0000256" key="8">
    <source>
        <dbReference type="ARBA" id="ARBA00023012"/>
    </source>
</evidence>
<evidence type="ECO:0000256" key="9">
    <source>
        <dbReference type="SAM" id="Phobius"/>
    </source>
</evidence>
<dbReference type="InterPro" id="IPR036890">
    <property type="entry name" value="HATPase_C_sf"/>
</dbReference>
<keyword evidence="7" id="KW-0067">ATP-binding</keyword>
<protein>
    <recommendedName>
        <fullName evidence="2">histidine kinase</fullName>
        <ecNumber evidence="2">2.7.13.3</ecNumber>
    </recommendedName>
</protein>
<dbReference type="InterPro" id="IPR050482">
    <property type="entry name" value="Sensor_HK_TwoCompSys"/>
</dbReference>
<dbReference type="SUPFAM" id="SSF55874">
    <property type="entry name" value="ATPase domain of HSP90 chaperone/DNA topoisomerase II/histidine kinase"/>
    <property type="match status" value="1"/>
</dbReference>
<feature type="transmembrane region" description="Helical" evidence="9">
    <location>
        <begin position="130"/>
        <end position="151"/>
    </location>
</feature>
<dbReference type="AlphaFoldDB" id="A0A1H3LCU4"/>
<dbReference type="Gene3D" id="1.20.5.1930">
    <property type="match status" value="1"/>
</dbReference>
<keyword evidence="9" id="KW-0472">Membrane</keyword>
<evidence type="ECO:0000259" key="11">
    <source>
        <dbReference type="Pfam" id="PF07730"/>
    </source>
</evidence>
<dbReference type="GO" id="GO:0016020">
    <property type="term" value="C:membrane"/>
    <property type="evidence" value="ECO:0007669"/>
    <property type="project" value="InterPro"/>
</dbReference>
<dbReference type="GO" id="GO:0005524">
    <property type="term" value="F:ATP binding"/>
    <property type="evidence" value="ECO:0007669"/>
    <property type="project" value="UniProtKB-KW"/>
</dbReference>
<dbReference type="STRING" id="589385.SAMN05421504_106151"/>
<evidence type="ECO:0000313" key="13">
    <source>
        <dbReference type="Proteomes" id="UP000199515"/>
    </source>
</evidence>
<proteinExistence type="predicted"/>
<keyword evidence="13" id="KW-1185">Reference proteome</keyword>
<evidence type="ECO:0000256" key="3">
    <source>
        <dbReference type="ARBA" id="ARBA00022553"/>
    </source>
</evidence>
<gene>
    <name evidence="12" type="ORF">SAMN05421504_106151</name>
</gene>
<dbReference type="Proteomes" id="UP000199515">
    <property type="component" value="Unassembled WGS sequence"/>
</dbReference>
<dbReference type="Pfam" id="PF07730">
    <property type="entry name" value="HisKA_3"/>
    <property type="match status" value="1"/>
</dbReference>
<keyword evidence="9" id="KW-0812">Transmembrane</keyword>
<dbReference type="Gene3D" id="3.30.565.10">
    <property type="entry name" value="Histidine kinase-like ATPase, C-terminal domain"/>
    <property type="match status" value="1"/>
</dbReference>
<dbReference type="InterPro" id="IPR003594">
    <property type="entry name" value="HATPase_dom"/>
</dbReference>
<keyword evidence="9" id="KW-1133">Transmembrane helix</keyword>
<feature type="domain" description="Signal transduction histidine kinase subgroup 3 dimerisation and phosphoacceptor" evidence="11">
    <location>
        <begin position="189"/>
        <end position="252"/>
    </location>
</feature>
<evidence type="ECO:0000256" key="4">
    <source>
        <dbReference type="ARBA" id="ARBA00022679"/>
    </source>
</evidence>
<evidence type="ECO:0000256" key="1">
    <source>
        <dbReference type="ARBA" id="ARBA00000085"/>
    </source>
</evidence>
<dbReference type="PANTHER" id="PTHR24421:SF10">
    <property type="entry name" value="NITRATE_NITRITE SENSOR PROTEIN NARQ"/>
    <property type="match status" value="1"/>
</dbReference>
<sequence>MPRRALLATGGLALGGVTAVVELCFLVLGAPMLLTYDGRESLRTNAADLARLEQRRLARFLNEEPASDTTDSRSMLYLAARSTAGLLGIGIFALILYGAASAVILAGQYLSGKGPGGSRPADWYEHPVAVVLFGLLLFFLAVQGLAGVAALERRLARYFFAPTEAELQNRRIRELRMSRMLVVDALTNERRRIERDLHDGVQQRLVALGLLLGRARRATDPAHAADLLRQAHVESQLSLIDLRDVAWRVYPIALDEGGLHTALEALAERCGMPVQLNYDLTGEVTQAIERVAYFVASEAVTNTVKHAAATKVEIGVYRAGDRVHVRITDDGRGGAMTSGSGLYGLARRVGAVDGEFTVDSPAGGPTVVEAVLPCG</sequence>
<evidence type="ECO:0000256" key="6">
    <source>
        <dbReference type="ARBA" id="ARBA00022777"/>
    </source>
</evidence>
<keyword evidence="5" id="KW-0547">Nucleotide-binding</keyword>
<evidence type="ECO:0000256" key="7">
    <source>
        <dbReference type="ARBA" id="ARBA00022840"/>
    </source>
</evidence>
<evidence type="ECO:0000259" key="10">
    <source>
        <dbReference type="Pfam" id="PF02518"/>
    </source>
</evidence>
<evidence type="ECO:0000313" key="12">
    <source>
        <dbReference type="EMBL" id="SDY61999.1"/>
    </source>
</evidence>
<dbReference type="PANTHER" id="PTHR24421">
    <property type="entry name" value="NITRATE/NITRITE SENSOR PROTEIN NARX-RELATED"/>
    <property type="match status" value="1"/>
</dbReference>
<dbReference type="InterPro" id="IPR011712">
    <property type="entry name" value="Sig_transdc_His_kin_sub3_dim/P"/>
</dbReference>
<dbReference type="EMBL" id="FNON01000006">
    <property type="protein sequence ID" value="SDY61999.1"/>
    <property type="molecule type" value="Genomic_DNA"/>
</dbReference>
<feature type="domain" description="Histidine kinase/HSP90-like ATPase" evidence="10">
    <location>
        <begin position="293"/>
        <end position="373"/>
    </location>
</feature>
<evidence type="ECO:0000256" key="5">
    <source>
        <dbReference type="ARBA" id="ARBA00022741"/>
    </source>
</evidence>
<feature type="transmembrane region" description="Helical" evidence="9">
    <location>
        <begin position="12"/>
        <end position="34"/>
    </location>
</feature>
<dbReference type="Pfam" id="PF02518">
    <property type="entry name" value="HATPase_c"/>
    <property type="match status" value="1"/>
</dbReference>
<keyword evidence="4" id="KW-0808">Transferase</keyword>